<proteinExistence type="predicted"/>
<evidence type="ECO:0000256" key="1">
    <source>
        <dbReference type="SAM" id="MobiDB-lite"/>
    </source>
</evidence>
<feature type="non-terminal residue" evidence="2">
    <location>
        <position position="1"/>
    </location>
</feature>
<dbReference type="EMBL" id="BKCJ011117399">
    <property type="protein sequence ID" value="GFC88789.1"/>
    <property type="molecule type" value="Genomic_DNA"/>
</dbReference>
<feature type="region of interest" description="Disordered" evidence="1">
    <location>
        <begin position="1"/>
        <end position="31"/>
    </location>
</feature>
<organism evidence="2">
    <name type="scientific">Tanacetum cinerariifolium</name>
    <name type="common">Dalmatian daisy</name>
    <name type="synonym">Chrysanthemum cinerariifolium</name>
    <dbReference type="NCBI Taxonomy" id="118510"/>
    <lineage>
        <taxon>Eukaryota</taxon>
        <taxon>Viridiplantae</taxon>
        <taxon>Streptophyta</taxon>
        <taxon>Embryophyta</taxon>
        <taxon>Tracheophyta</taxon>
        <taxon>Spermatophyta</taxon>
        <taxon>Magnoliopsida</taxon>
        <taxon>eudicotyledons</taxon>
        <taxon>Gunneridae</taxon>
        <taxon>Pentapetalae</taxon>
        <taxon>asterids</taxon>
        <taxon>campanulids</taxon>
        <taxon>Asterales</taxon>
        <taxon>Asteraceae</taxon>
        <taxon>Asteroideae</taxon>
        <taxon>Anthemideae</taxon>
        <taxon>Anthemidinae</taxon>
        <taxon>Tanacetum</taxon>
    </lineage>
</organism>
<name>A0A699RMV0_TANCI</name>
<reference evidence="2" key="1">
    <citation type="journal article" date="2019" name="Sci. Rep.">
        <title>Draft genome of Tanacetum cinerariifolium, the natural source of mosquito coil.</title>
        <authorList>
            <person name="Yamashiro T."/>
            <person name="Shiraishi A."/>
            <person name="Satake H."/>
            <person name="Nakayama K."/>
        </authorList>
    </citation>
    <scope>NUCLEOTIDE SEQUENCE</scope>
</reference>
<evidence type="ECO:0000313" key="2">
    <source>
        <dbReference type="EMBL" id="GFC88789.1"/>
    </source>
</evidence>
<feature type="compositionally biased region" description="Acidic residues" evidence="1">
    <location>
        <begin position="1"/>
        <end position="12"/>
    </location>
</feature>
<gene>
    <name evidence="2" type="ORF">Tci_860759</name>
</gene>
<accession>A0A699RMV0</accession>
<feature type="non-terminal residue" evidence="2">
    <location>
        <position position="31"/>
    </location>
</feature>
<comment type="caution">
    <text evidence="2">The sequence shown here is derived from an EMBL/GenBank/DDBJ whole genome shotgun (WGS) entry which is preliminary data.</text>
</comment>
<dbReference type="AlphaFoldDB" id="A0A699RMV0"/>
<protein>
    <submittedName>
        <fullName evidence="2">Uncharacterized protein</fullName>
    </submittedName>
</protein>
<feature type="compositionally biased region" description="Acidic residues" evidence="1">
    <location>
        <begin position="20"/>
        <end position="31"/>
    </location>
</feature>
<sequence length="31" mass="3051">DGGDDDGVDGVEETVRDGGDADGVDGVEETV</sequence>